<reference evidence="2" key="1">
    <citation type="submission" date="2023-07" db="EMBL/GenBank/DDBJ databases">
        <title>Genomic Encyclopedia of Type Strains, Phase IV (KMG-IV): sequencing the most valuable type-strain genomes for metagenomic binning, comparative biology and taxonomic classification.</title>
        <authorList>
            <person name="Goeker M."/>
        </authorList>
    </citation>
    <scope>NUCLEOTIDE SEQUENCE</scope>
    <source>
        <strain evidence="2">DSM 24202</strain>
    </source>
</reference>
<name>A0AAE3VJS5_9BACT</name>
<dbReference type="Pfam" id="PF02579">
    <property type="entry name" value="Nitro_FeMo-Co"/>
    <property type="match status" value="1"/>
</dbReference>
<dbReference type="SUPFAM" id="SSF53146">
    <property type="entry name" value="Nitrogenase accessory factor-like"/>
    <property type="match status" value="1"/>
</dbReference>
<dbReference type="CDD" id="cd00851">
    <property type="entry name" value="MTH1175"/>
    <property type="match status" value="1"/>
</dbReference>
<keyword evidence="3" id="KW-1185">Reference proteome</keyword>
<dbReference type="EMBL" id="JAUSVL010000001">
    <property type="protein sequence ID" value="MDQ0291488.1"/>
    <property type="molecule type" value="Genomic_DNA"/>
</dbReference>
<dbReference type="Proteomes" id="UP001238163">
    <property type="component" value="Unassembled WGS sequence"/>
</dbReference>
<feature type="domain" description="Dinitrogenase iron-molybdenum cofactor biosynthesis" evidence="1">
    <location>
        <begin position="11"/>
        <end position="99"/>
    </location>
</feature>
<dbReference type="InterPro" id="IPR003731">
    <property type="entry name" value="Di-Nase_FeMo-co_biosynth"/>
</dbReference>
<proteinExistence type="predicted"/>
<dbReference type="AlphaFoldDB" id="A0AAE3VJS5"/>
<dbReference type="PANTHER" id="PTHR42983">
    <property type="entry name" value="DINITROGENASE IRON-MOLYBDENUM COFACTOR PROTEIN-RELATED"/>
    <property type="match status" value="1"/>
</dbReference>
<protein>
    <submittedName>
        <fullName evidence="2">Fe-Mo cluster-binding NifX family protein</fullName>
    </submittedName>
</protein>
<dbReference type="PANTHER" id="PTHR42983:SF1">
    <property type="entry name" value="IRON-MOLYBDENUM PROTEIN"/>
    <property type="match status" value="1"/>
</dbReference>
<dbReference type="RefSeq" id="WP_307264345.1">
    <property type="nucleotide sequence ID" value="NZ_JAUSVL010000001.1"/>
</dbReference>
<accession>A0AAE3VJS5</accession>
<evidence type="ECO:0000313" key="2">
    <source>
        <dbReference type="EMBL" id="MDQ0291488.1"/>
    </source>
</evidence>
<comment type="caution">
    <text evidence="2">The sequence shown here is derived from an EMBL/GenBank/DDBJ whole genome shotgun (WGS) entry which is preliminary data.</text>
</comment>
<evidence type="ECO:0000259" key="1">
    <source>
        <dbReference type="Pfam" id="PF02579"/>
    </source>
</evidence>
<organism evidence="2 3">
    <name type="scientific">Oligosphaera ethanolica</name>
    <dbReference type="NCBI Taxonomy" id="760260"/>
    <lineage>
        <taxon>Bacteria</taxon>
        <taxon>Pseudomonadati</taxon>
        <taxon>Lentisphaerota</taxon>
        <taxon>Oligosphaeria</taxon>
        <taxon>Oligosphaerales</taxon>
        <taxon>Oligosphaeraceae</taxon>
        <taxon>Oligosphaera</taxon>
    </lineage>
</organism>
<dbReference type="InterPro" id="IPR036105">
    <property type="entry name" value="DiNase_FeMo-co_biosyn_sf"/>
</dbReference>
<dbReference type="Gene3D" id="3.30.420.130">
    <property type="entry name" value="Dinitrogenase iron-molybdenum cofactor biosynthesis domain"/>
    <property type="match status" value="1"/>
</dbReference>
<gene>
    <name evidence="2" type="ORF">J3R75_003595</name>
</gene>
<evidence type="ECO:0000313" key="3">
    <source>
        <dbReference type="Proteomes" id="UP001238163"/>
    </source>
</evidence>
<sequence length="113" mass="12023">MIKIAIPLANNELCMHFGHCEQFAIIDADEQAKKIVKTELVTPPPHEPGLLPRWLGAKGVNLIIAGGMGGRAQDLFAAQNIKVLTGAPVGAPEKLIAAFFADKLELGANTCDH</sequence>
<dbReference type="InterPro" id="IPR033913">
    <property type="entry name" value="MTH1175_dom"/>
</dbReference>